<reference evidence="7 8" key="1">
    <citation type="submission" date="2018-06" db="EMBL/GenBank/DDBJ databases">
        <title>The draft genome sequence of Crocinitomix sp. SM1701.</title>
        <authorList>
            <person name="Zhang X."/>
        </authorList>
    </citation>
    <scope>NUCLEOTIDE SEQUENCE [LARGE SCALE GENOMIC DNA]</scope>
    <source>
        <strain evidence="7 8">SM1701</strain>
    </source>
</reference>
<dbReference type="GO" id="GO:0016020">
    <property type="term" value="C:membrane"/>
    <property type="evidence" value="ECO:0007669"/>
    <property type="project" value="UniProtKB-SubCell"/>
</dbReference>
<dbReference type="PANTHER" id="PTHR38480:SF1">
    <property type="entry name" value="SLR0254 PROTEIN"/>
    <property type="match status" value="1"/>
</dbReference>
<comment type="caution">
    <text evidence="7">The sequence shown here is derived from an EMBL/GenBank/DDBJ whole genome shotgun (WGS) entry which is preliminary data.</text>
</comment>
<comment type="subcellular location">
    <subcellularLocation>
        <location evidence="1">Membrane</location>
        <topology evidence="1">Multi-pass membrane protein</topology>
    </subcellularLocation>
</comment>
<dbReference type="InterPro" id="IPR010432">
    <property type="entry name" value="RDD"/>
</dbReference>
<feature type="domain" description="RDD" evidence="6">
    <location>
        <begin position="19"/>
        <end position="149"/>
    </location>
</feature>
<sequence length="250" mass="28684">MKKVEILTANTIPIQYEAASMLHRGMALLLDFIVKIIYILIISLLMGLLFTGINLFGEESLSYIIQFVLIWIPITFYSLLLEYLLKGQTVGKLIMGIRVVSITGENAKINDYIMRWLFRIVDFWFSLGGIGAILIYTSQNSQRMGDILAQTIVIKNKSTQLYSIQDILNIKTKSNHPPTYLAVTQFTDEDMLILKNTITRYKRFPNEAHKAAILKLSDKMCVLLQIQEAPKKKIAFLRTILQDYIVLTRE</sequence>
<feature type="transmembrane region" description="Helical" evidence="5">
    <location>
        <begin position="116"/>
        <end position="136"/>
    </location>
</feature>
<evidence type="ECO:0000256" key="1">
    <source>
        <dbReference type="ARBA" id="ARBA00004141"/>
    </source>
</evidence>
<keyword evidence="8" id="KW-1185">Reference proteome</keyword>
<dbReference type="EMBL" id="QKSB01000005">
    <property type="protein sequence ID" value="PZE17141.1"/>
    <property type="molecule type" value="Genomic_DNA"/>
</dbReference>
<name>A0A2W1N2E3_9FLAO</name>
<dbReference type="RefSeq" id="WP_111063265.1">
    <property type="nucleotide sequence ID" value="NZ_JBHUCU010000008.1"/>
</dbReference>
<feature type="transmembrane region" description="Helical" evidence="5">
    <location>
        <begin position="63"/>
        <end position="85"/>
    </location>
</feature>
<dbReference type="Proteomes" id="UP000249248">
    <property type="component" value="Unassembled WGS sequence"/>
</dbReference>
<keyword evidence="3 5" id="KW-1133">Transmembrane helix</keyword>
<evidence type="ECO:0000313" key="7">
    <source>
        <dbReference type="EMBL" id="PZE17141.1"/>
    </source>
</evidence>
<keyword evidence="2 5" id="KW-0812">Transmembrane</keyword>
<gene>
    <name evidence="7" type="ORF">DNU06_10390</name>
</gene>
<keyword evidence="4 5" id="KW-0472">Membrane</keyword>
<dbReference type="AlphaFoldDB" id="A0A2W1N2E3"/>
<evidence type="ECO:0000259" key="6">
    <source>
        <dbReference type="Pfam" id="PF06271"/>
    </source>
</evidence>
<evidence type="ECO:0000256" key="3">
    <source>
        <dbReference type="ARBA" id="ARBA00022989"/>
    </source>
</evidence>
<evidence type="ECO:0000313" key="8">
    <source>
        <dbReference type="Proteomes" id="UP000249248"/>
    </source>
</evidence>
<accession>A0A2W1N2E3</accession>
<protein>
    <recommendedName>
        <fullName evidence="6">RDD domain-containing protein</fullName>
    </recommendedName>
</protein>
<feature type="transmembrane region" description="Helical" evidence="5">
    <location>
        <begin position="32"/>
        <end position="57"/>
    </location>
</feature>
<proteinExistence type="predicted"/>
<evidence type="ECO:0000256" key="4">
    <source>
        <dbReference type="ARBA" id="ARBA00023136"/>
    </source>
</evidence>
<evidence type="ECO:0000256" key="2">
    <source>
        <dbReference type="ARBA" id="ARBA00022692"/>
    </source>
</evidence>
<organism evidence="7 8">
    <name type="scientific">Putridiphycobacter roseus</name>
    <dbReference type="NCBI Taxonomy" id="2219161"/>
    <lineage>
        <taxon>Bacteria</taxon>
        <taxon>Pseudomonadati</taxon>
        <taxon>Bacteroidota</taxon>
        <taxon>Flavobacteriia</taxon>
        <taxon>Flavobacteriales</taxon>
        <taxon>Crocinitomicaceae</taxon>
        <taxon>Putridiphycobacter</taxon>
    </lineage>
</organism>
<dbReference type="OrthoDB" id="9814143at2"/>
<dbReference type="Pfam" id="PF06271">
    <property type="entry name" value="RDD"/>
    <property type="match status" value="1"/>
</dbReference>
<evidence type="ECO:0000256" key="5">
    <source>
        <dbReference type="SAM" id="Phobius"/>
    </source>
</evidence>
<dbReference type="PANTHER" id="PTHR38480">
    <property type="entry name" value="SLR0254 PROTEIN"/>
    <property type="match status" value="1"/>
</dbReference>